<accession>A0ABM1E2C7</accession>
<protein>
    <submittedName>
        <fullName evidence="3">Cysteine sulfinic acid decarboxylase-like</fullName>
    </submittedName>
</protein>
<name>A0ABM1E2C7_PRICU</name>
<dbReference type="Proteomes" id="UP000695022">
    <property type="component" value="Unplaced"/>
</dbReference>
<proteinExistence type="predicted"/>
<dbReference type="RefSeq" id="XP_014666348.1">
    <property type="nucleotide sequence ID" value="XM_014810862.1"/>
</dbReference>
<reference evidence="3" key="1">
    <citation type="submission" date="2025-08" db="UniProtKB">
        <authorList>
            <consortium name="RefSeq"/>
        </authorList>
    </citation>
    <scope>IDENTIFICATION</scope>
</reference>
<keyword evidence="1" id="KW-0456">Lyase</keyword>
<dbReference type="GeneID" id="106808234"/>
<keyword evidence="2" id="KW-1185">Reference proteome</keyword>
<dbReference type="Gene3D" id="3.90.1150.170">
    <property type="match status" value="1"/>
</dbReference>
<organism evidence="2 3">
    <name type="scientific">Priapulus caudatus</name>
    <name type="common">Priapulid worm</name>
    <dbReference type="NCBI Taxonomy" id="37621"/>
    <lineage>
        <taxon>Eukaryota</taxon>
        <taxon>Metazoa</taxon>
        <taxon>Ecdysozoa</taxon>
        <taxon>Scalidophora</taxon>
        <taxon>Priapulida</taxon>
        <taxon>Priapulimorpha</taxon>
        <taxon>Priapulimorphida</taxon>
        <taxon>Priapulidae</taxon>
        <taxon>Priapulus</taxon>
    </lineage>
</organism>
<evidence type="ECO:0000313" key="2">
    <source>
        <dbReference type="Proteomes" id="UP000695022"/>
    </source>
</evidence>
<dbReference type="PANTHER" id="PTHR45677:SF8">
    <property type="entry name" value="CYSTEINE SULFINIC ACID DECARBOXYLASE"/>
    <property type="match status" value="1"/>
</dbReference>
<gene>
    <name evidence="3" type="primary">LOC106808234</name>
</gene>
<dbReference type="PANTHER" id="PTHR45677">
    <property type="entry name" value="GLUTAMATE DECARBOXYLASE-RELATED"/>
    <property type="match status" value="1"/>
</dbReference>
<evidence type="ECO:0000256" key="1">
    <source>
        <dbReference type="ARBA" id="ARBA00022793"/>
    </source>
</evidence>
<keyword evidence="1" id="KW-0210">Decarboxylase</keyword>
<evidence type="ECO:0000313" key="3">
    <source>
        <dbReference type="RefSeq" id="XP_014666348.1"/>
    </source>
</evidence>
<sequence>MCDSYGPDPGTGGATTDDSDAAGFLHKVLRLLENENVLGTRARPCASVVDFEHPQELKNSLQLEIGVLPERDDTLLQMCQEVLRMSVKTGHPYCFIGSGVDSHALGGSWIGEALHTNIIHPFEHAPVFIVMANVRAELLSLDHRCVHPLCLATARAGHDGSW</sequence>